<evidence type="ECO:0000259" key="6">
    <source>
        <dbReference type="PROSITE" id="PS50865"/>
    </source>
</evidence>
<keyword evidence="2 4" id="KW-0863">Zinc-finger</keyword>
<feature type="domain" description="MYND-type" evidence="6">
    <location>
        <begin position="22"/>
        <end position="58"/>
    </location>
</feature>
<gene>
    <name evidence="7" type="ORF">E4U42_003888</name>
</gene>
<evidence type="ECO:0000256" key="5">
    <source>
        <dbReference type="SAM" id="MobiDB-lite"/>
    </source>
</evidence>
<keyword evidence="8" id="KW-1185">Reference proteome</keyword>
<evidence type="ECO:0000256" key="3">
    <source>
        <dbReference type="ARBA" id="ARBA00022833"/>
    </source>
</evidence>
<dbReference type="AlphaFoldDB" id="A0A8K0NIM5"/>
<protein>
    <recommendedName>
        <fullName evidence="6">MYND-type domain-containing protein</fullName>
    </recommendedName>
</protein>
<dbReference type="OrthoDB" id="5282002at2759"/>
<feature type="compositionally biased region" description="Basic residues" evidence="5">
    <location>
        <begin position="626"/>
        <end position="637"/>
    </location>
</feature>
<dbReference type="InterPro" id="IPR002893">
    <property type="entry name" value="Znf_MYND"/>
</dbReference>
<evidence type="ECO:0000313" key="7">
    <source>
        <dbReference type="EMBL" id="KAG5925850.1"/>
    </source>
</evidence>
<accession>A0A8K0NIM5</accession>
<evidence type="ECO:0000256" key="2">
    <source>
        <dbReference type="ARBA" id="ARBA00022771"/>
    </source>
</evidence>
<dbReference type="SUPFAM" id="SSF144232">
    <property type="entry name" value="HIT/MYND zinc finger-like"/>
    <property type="match status" value="1"/>
</dbReference>
<dbReference type="Proteomes" id="UP000811619">
    <property type="component" value="Unassembled WGS sequence"/>
</dbReference>
<sequence>MEDVEPPYQPMRPLCCVSSSPGLVCGKTPRVTCTSCLLTSYCSPDCRTAHWSEHKSDCEALAPNQIHLCDVIGPKAYKAQTRPRAWAGYAATDVIHFSRQTEGLAFDGQLNILLNGVFPIRHMIYSVANLPPTASPQLKFTINAASLFDFQRSFAGIALLFPSDPDHLILNAEALIHMWYSSRTTEHLFAHAQSRLANIRKRSRSVWDSFLNDTDASRTCSMREFNQKNIKFTLAISDEQKSKFQKAADASENLERLFELCTKYESRQTDVESYYTHAARMTRGRALGLLQWRVDGLLLPYDRPRDPFFIPNPIFFGQGSAMPDGVVAEPLSEWPMEFLDHPIENFVALNDTYGRLFYYLRDLLVRFQIRCQKLDMEIELCCMPPEQLPNRLKVNPEDKFDRIEFLNDTSASPCATLLTMTRESVGLDGTEKGQKSLGEVWEIFTPTSTVLDQYTITADEPAWDVHLRDPNLFGFHLLGEDETANMESVVETGFLGLECMRKNRITTRWPNRLVHSRSDKPAMRKFNTYLGWVDNKPQRWLEWQLKEPLDEEQLDYWARICMTMTPEEMRKVMEKAVDEAQQGENAATADSYAAVNLDWIDEESNVEATAAAGKKAEQNPKGGTGGKKKKRSGKAKK</sequence>
<dbReference type="EMBL" id="SRPY01000331">
    <property type="protein sequence ID" value="KAG5925850.1"/>
    <property type="molecule type" value="Genomic_DNA"/>
</dbReference>
<dbReference type="Gene3D" id="6.10.140.2220">
    <property type="match status" value="1"/>
</dbReference>
<evidence type="ECO:0000313" key="8">
    <source>
        <dbReference type="Proteomes" id="UP000811619"/>
    </source>
</evidence>
<keyword evidence="3" id="KW-0862">Zinc</keyword>
<organism evidence="7 8">
    <name type="scientific">Claviceps africana</name>
    <dbReference type="NCBI Taxonomy" id="83212"/>
    <lineage>
        <taxon>Eukaryota</taxon>
        <taxon>Fungi</taxon>
        <taxon>Dikarya</taxon>
        <taxon>Ascomycota</taxon>
        <taxon>Pezizomycotina</taxon>
        <taxon>Sordariomycetes</taxon>
        <taxon>Hypocreomycetidae</taxon>
        <taxon>Hypocreales</taxon>
        <taxon>Clavicipitaceae</taxon>
        <taxon>Claviceps</taxon>
    </lineage>
</organism>
<dbReference type="Pfam" id="PF01753">
    <property type="entry name" value="zf-MYND"/>
    <property type="match status" value="1"/>
</dbReference>
<comment type="caution">
    <text evidence="7">The sequence shown here is derived from an EMBL/GenBank/DDBJ whole genome shotgun (WGS) entry which is preliminary data.</text>
</comment>
<evidence type="ECO:0000256" key="1">
    <source>
        <dbReference type="ARBA" id="ARBA00022723"/>
    </source>
</evidence>
<proteinExistence type="predicted"/>
<dbReference type="Pfam" id="PF14737">
    <property type="entry name" value="DUF4470"/>
    <property type="match status" value="1"/>
</dbReference>
<reference evidence="7" key="1">
    <citation type="journal article" date="2020" name="bioRxiv">
        <title>Whole genome comparisons of ergot fungi reveals the divergence and evolution of species within the genus Claviceps are the result of varying mechanisms driving genome evolution and host range expansion.</title>
        <authorList>
            <person name="Wyka S.A."/>
            <person name="Mondo S.J."/>
            <person name="Liu M."/>
            <person name="Dettman J."/>
            <person name="Nalam V."/>
            <person name="Broders K.D."/>
        </authorList>
    </citation>
    <scope>NUCLEOTIDE SEQUENCE</scope>
    <source>
        <strain evidence="7">CCC 489</strain>
    </source>
</reference>
<name>A0A8K0NIM5_9HYPO</name>
<dbReference type="GO" id="GO:0008270">
    <property type="term" value="F:zinc ion binding"/>
    <property type="evidence" value="ECO:0007669"/>
    <property type="project" value="UniProtKB-KW"/>
</dbReference>
<dbReference type="InterPro" id="IPR027974">
    <property type="entry name" value="DUF4470"/>
</dbReference>
<dbReference type="PROSITE" id="PS50865">
    <property type="entry name" value="ZF_MYND_2"/>
    <property type="match status" value="1"/>
</dbReference>
<keyword evidence="1" id="KW-0479">Metal-binding</keyword>
<evidence type="ECO:0000256" key="4">
    <source>
        <dbReference type="PROSITE-ProRule" id="PRU00134"/>
    </source>
</evidence>
<feature type="region of interest" description="Disordered" evidence="5">
    <location>
        <begin position="606"/>
        <end position="637"/>
    </location>
</feature>